<name>A0A096MIA5_POEFO</name>
<evidence type="ECO:0000256" key="1">
    <source>
        <dbReference type="SAM" id="SignalP"/>
    </source>
</evidence>
<evidence type="ECO:0000313" key="3">
    <source>
        <dbReference type="Proteomes" id="UP000028760"/>
    </source>
</evidence>
<accession>A0A096MIA5</accession>
<keyword evidence="1" id="KW-0732">Signal</keyword>
<dbReference type="InterPro" id="IPR036816">
    <property type="entry name" value="RNaseA-like_dom_sf"/>
</dbReference>
<reference evidence="3" key="1">
    <citation type="submission" date="2013-10" db="EMBL/GenBank/DDBJ databases">
        <authorList>
            <person name="Schartl M."/>
            <person name="Warren W."/>
        </authorList>
    </citation>
    <scope>NUCLEOTIDE SEQUENCE [LARGE SCALE GENOMIC DNA]</scope>
    <source>
        <strain evidence="3">female</strain>
    </source>
</reference>
<reference evidence="2" key="2">
    <citation type="submission" date="2025-08" db="UniProtKB">
        <authorList>
            <consortium name="Ensembl"/>
        </authorList>
    </citation>
    <scope>IDENTIFICATION</scope>
</reference>
<dbReference type="Gene3D" id="3.10.130.10">
    <property type="entry name" value="Ribonuclease A-like domain"/>
    <property type="match status" value="1"/>
</dbReference>
<reference evidence="2" key="3">
    <citation type="submission" date="2025-09" db="UniProtKB">
        <authorList>
            <consortium name="Ensembl"/>
        </authorList>
    </citation>
    <scope>IDENTIFICATION</scope>
</reference>
<feature type="signal peptide" evidence="1">
    <location>
        <begin position="1"/>
        <end position="16"/>
    </location>
</feature>
<dbReference type="Proteomes" id="UP000028760">
    <property type="component" value="Unassembled WGS sequence"/>
</dbReference>
<dbReference type="EMBL" id="AYCK01008981">
    <property type="status" value="NOT_ANNOTATED_CDS"/>
    <property type="molecule type" value="Genomic_DNA"/>
</dbReference>
<dbReference type="GeneTree" id="ENSGT01120000273035"/>
<proteinExistence type="predicted"/>
<protein>
    <submittedName>
        <fullName evidence="2">Uncharacterized protein</fullName>
    </submittedName>
</protein>
<evidence type="ECO:0000313" key="2">
    <source>
        <dbReference type="Ensembl" id="ENSPFOP00000031146.1"/>
    </source>
</evidence>
<organism evidence="2 3">
    <name type="scientific">Poecilia formosa</name>
    <name type="common">Amazon molly</name>
    <name type="synonym">Limia formosa</name>
    <dbReference type="NCBI Taxonomy" id="48698"/>
    <lineage>
        <taxon>Eukaryota</taxon>
        <taxon>Metazoa</taxon>
        <taxon>Chordata</taxon>
        <taxon>Craniata</taxon>
        <taxon>Vertebrata</taxon>
        <taxon>Euteleostomi</taxon>
        <taxon>Actinopterygii</taxon>
        <taxon>Neopterygii</taxon>
        <taxon>Teleostei</taxon>
        <taxon>Neoteleostei</taxon>
        <taxon>Acanthomorphata</taxon>
        <taxon>Ovalentaria</taxon>
        <taxon>Atherinomorphae</taxon>
        <taxon>Cyprinodontiformes</taxon>
        <taxon>Poeciliidae</taxon>
        <taxon>Poeciliinae</taxon>
        <taxon>Poecilia</taxon>
    </lineage>
</organism>
<keyword evidence="3" id="KW-1185">Reference proteome</keyword>
<feature type="chain" id="PRO_5001920508" evidence="1">
    <location>
        <begin position="17"/>
        <end position="166"/>
    </location>
</feature>
<sequence>MQVILLIAVMCSCAVGDEDLHNRWPCQPTNKRKAFKNFERNHILPKNFDTNSTSEWQRHITGLNRRNPNQTFFEWSKANLVKKICNGGGWSVDGDLCTSFSKIPVYEVTTSNGTVEQFKEVNESHVTVACDKVGGKCLPVHFHGSHQNKNHSNVTCSPALADRWAA</sequence>
<dbReference type="AlphaFoldDB" id="A0A096MIA5"/>
<dbReference type="Ensembl" id="ENSPFOT00000023020.1">
    <property type="protein sequence ID" value="ENSPFOP00000031146.1"/>
    <property type="gene ID" value="ENSPFOG00000021706.1"/>
</dbReference>